<evidence type="ECO:0000313" key="5">
    <source>
        <dbReference type="Proteomes" id="UP001442841"/>
    </source>
</evidence>
<name>A0ABZ3FNU0_9ACTN</name>
<sequence>MDTITASGRPFKVRRARLDDVAAIMALMADDPLGATREPADPAPYEAAFHEIEADPNHFLAVVTQGDVVVGTLQLTIIPGMSRGGTKRLQIEGVRIAGHARRLGLGVAVMEWAHEFGVCHGARLAQLTSDRQRPDAHRFYERLGYVPSHVGFKRPLMGD</sequence>
<dbReference type="InterPro" id="IPR050832">
    <property type="entry name" value="Bact_Acetyltransf"/>
</dbReference>
<evidence type="ECO:0000256" key="1">
    <source>
        <dbReference type="ARBA" id="ARBA00022679"/>
    </source>
</evidence>
<dbReference type="RefSeq" id="WP_425309183.1">
    <property type="nucleotide sequence ID" value="NZ_CP154795.1"/>
</dbReference>
<evidence type="ECO:0000256" key="2">
    <source>
        <dbReference type="ARBA" id="ARBA00023315"/>
    </source>
</evidence>
<dbReference type="SUPFAM" id="SSF55729">
    <property type="entry name" value="Acyl-CoA N-acyltransferases (Nat)"/>
    <property type="match status" value="1"/>
</dbReference>
<protein>
    <submittedName>
        <fullName evidence="4">GNAT family N-acetyltransferase</fullName>
    </submittedName>
</protein>
<keyword evidence="1" id="KW-0808">Transferase</keyword>
<dbReference type="Proteomes" id="UP001442841">
    <property type="component" value="Chromosome"/>
</dbReference>
<evidence type="ECO:0000313" key="4">
    <source>
        <dbReference type="EMBL" id="XAN07726.1"/>
    </source>
</evidence>
<dbReference type="PROSITE" id="PS51186">
    <property type="entry name" value="GNAT"/>
    <property type="match status" value="1"/>
</dbReference>
<feature type="domain" description="N-acetyltransferase" evidence="3">
    <location>
        <begin position="11"/>
        <end position="159"/>
    </location>
</feature>
<keyword evidence="5" id="KW-1185">Reference proteome</keyword>
<evidence type="ECO:0000259" key="3">
    <source>
        <dbReference type="PROSITE" id="PS51186"/>
    </source>
</evidence>
<dbReference type="Pfam" id="PF00583">
    <property type="entry name" value="Acetyltransf_1"/>
    <property type="match status" value="1"/>
</dbReference>
<accession>A0ABZ3FNU0</accession>
<dbReference type="InterPro" id="IPR016181">
    <property type="entry name" value="Acyl_CoA_acyltransferase"/>
</dbReference>
<dbReference type="EMBL" id="CP154795">
    <property type="protein sequence ID" value="XAN07726.1"/>
    <property type="molecule type" value="Genomic_DNA"/>
</dbReference>
<dbReference type="Gene3D" id="3.40.630.30">
    <property type="match status" value="1"/>
</dbReference>
<organism evidence="4 5">
    <name type="scientific">Ammonicoccus fulvus</name>
    <dbReference type="NCBI Taxonomy" id="3138240"/>
    <lineage>
        <taxon>Bacteria</taxon>
        <taxon>Bacillati</taxon>
        <taxon>Actinomycetota</taxon>
        <taxon>Actinomycetes</taxon>
        <taxon>Propionibacteriales</taxon>
        <taxon>Propionibacteriaceae</taxon>
        <taxon>Ammonicoccus</taxon>
    </lineage>
</organism>
<dbReference type="PANTHER" id="PTHR43877">
    <property type="entry name" value="AMINOALKYLPHOSPHONATE N-ACETYLTRANSFERASE-RELATED-RELATED"/>
    <property type="match status" value="1"/>
</dbReference>
<reference evidence="4 5" key="1">
    <citation type="submission" date="2024-04" db="EMBL/GenBank/DDBJ databases">
        <title>Isolation of an actinomycete strain from pig manure.</title>
        <authorList>
            <person name="Gong T."/>
            <person name="Yu Z."/>
            <person name="An M."/>
            <person name="Wei C."/>
            <person name="Yang W."/>
            <person name="Liu L."/>
        </authorList>
    </citation>
    <scope>NUCLEOTIDE SEQUENCE [LARGE SCALE GENOMIC DNA]</scope>
    <source>
        <strain evidence="4 5">ZF39</strain>
    </source>
</reference>
<dbReference type="PANTHER" id="PTHR43877:SF2">
    <property type="entry name" value="AMINOALKYLPHOSPHONATE N-ACETYLTRANSFERASE-RELATED"/>
    <property type="match status" value="1"/>
</dbReference>
<proteinExistence type="predicted"/>
<keyword evidence="2" id="KW-0012">Acyltransferase</keyword>
<dbReference type="InterPro" id="IPR000182">
    <property type="entry name" value="GNAT_dom"/>
</dbReference>
<gene>
    <name evidence="4" type="ORF">AADG42_10575</name>
</gene>